<comment type="caution">
    <text evidence="7">The sequence shown here is derived from an EMBL/GenBank/DDBJ whole genome shotgun (WGS) entry which is preliminary data.</text>
</comment>
<sequence>MSNPDNCPNCDNIYGNEPRKIPCGHIVCHKCCLELFNKEDNTLICPVCDVTHSFKSKNIFKKSLQQVAHSGFGKKTAIREVAFASSMPVEKASGAEKSVLKEVKKAAAHLPTAPPGAPPEGAPANTTPPPSHPSPPPPPPPPPASVPESITVAPKPPPPVPLMPPRSSAAENLAKSVKLKTFLGSSTPPPSLMNGIISSPVPTPSPPPPPPPPPMQSSSGFEAVIARCHSCGKKCQVIVCEHCDHFVCFKCAEEHRVTTKVDTQELANKWQTCKNKYSTLLQKLNQYSRDRTQIESDLAAIRVAIEQRTRDATQLVIQQRDLLIGRINEHIENEQTVNSIKHSELANAFQQIQIRYENALNGGDIGSYTQDDFLRDIRELQNRMSKRNDIIDTHILKIPTVARYERVSIEKLLGELRFNSPMMNSLPNLTISSLLDHQHLPKQNGFLDHSSIFPNKFTPNLSPKLPPGMPPPLVNTITPPTNHIASATTDAHIVKPLMAETRPNSTLDPFDEFRRMAAQIHHEFNAPYSKVINAGSSPAHPSSFAMAAADGNPTTNGNEKSAKTLPATAAAQNKTPSTSTFTKSWKVEHTAVPNFLCMTPYPTPKIFVVDKYGKVSVCSIPPKPIKPFDSYTLFPNDTDEWIESVVASSRFLIVYSRKKQDTMTGTLYFFTHECKPVLPNGIHQNIPVHHILCDQNANRLYCLDRMRCTIYYHTLPNSLGEIETCMKTRRDFTQFNSNYTAVKMLQNDDILGFYERNDCTVHLYDKQTAEKIEEFKCEHFMDKFESWGIVAIRKDNNSLIFKIDERADHDAVTRQHIVYEVHRATKQIISKIQLNSVFGMIIGPNNEVILGIRQTKESGIVQCYDARQLRCGHSFCYQCIVSHFEPTSNRIICSRCKRIHQFDSFTQFETSLIVDAFVMSLVGEHRRKKSISTAPLLAFTLEQILERSPAPFLIAKCAQCTLRKELVVCPECEQVICFECISQHQLIVNNNVQQSWMTCKQMWNYMYEKSILFDEQQFDLESHMYELKSRIEKRSNFLLQTIEKWREIYLRKINQYAQKYESIREDIASQFQSIDQRIQVFLSLTDPDPIKAECFLEEINGFRMNLRQKHKQIDLYSHQLPKYSTSDLNSSLLGAISIQTSVEHLRTSIDDDNNEENTNNEEESVEINDNESVKSDETPQQINQGDETPTPTNKTLLENISNKKLLWSIHFKFVPQYIVLYRQSILFASDRWGFVSTWTYTNARTKPTPKKSFVLFPQFRVGTWSRVYVESFSVYKPYICVFVKGSDESLSNFIAFFTHTGQLQMKVEYEHRYTLRQLICDESPKGNCIWAVDRGMHCIYKHDLPRTTQEIQSFLATHKSTTRLNDRTCDVIRMAINQNLLAILGQLENFIDSLITLTRFLDSRTQIVTFFDKLTQKEVGVYAADYLPTGDNKLWRVEIFPDNSLLLRFDDNERTGDRSQVIHHVVVHVRRNESNGNYEAVSQIQATNVYGFAIGSESEVIVGLRKANCFEGLINCYV</sequence>
<dbReference type="EMBL" id="CAJNOR010001100">
    <property type="protein sequence ID" value="CAF1074775.1"/>
    <property type="molecule type" value="Genomic_DNA"/>
</dbReference>
<protein>
    <recommendedName>
        <fullName evidence="6">RING-type domain-containing protein</fullName>
    </recommendedName>
</protein>
<feature type="compositionally biased region" description="Pro residues" evidence="5">
    <location>
        <begin position="154"/>
        <end position="164"/>
    </location>
</feature>
<dbReference type="Gene3D" id="3.30.40.10">
    <property type="entry name" value="Zinc/RING finger domain, C3HC4 (zinc finger)"/>
    <property type="match status" value="2"/>
</dbReference>
<dbReference type="GO" id="GO:0008270">
    <property type="term" value="F:zinc ion binding"/>
    <property type="evidence" value="ECO:0007669"/>
    <property type="project" value="UniProtKB-KW"/>
</dbReference>
<name>A0A814M7I2_ADIRI</name>
<keyword evidence="8" id="KW-1185">Reference proteome</keyword>
<feature type="compositionally biased region" description="Pro residues" evidence="5">
    <location>
        <begin position="201"/>
        <end position="215"/>
    </location>
</feature>
<evidence type="ECO:0000256" key="1">
    <source>
        <dbReference type="ARBA" id="ARBA00022723"/>
    </source>
</evidence>
<dbReference type="InterPro" id="IPR017907">
    <property type="entry name" value="Znf_RING_CS"/>
</dbReference>
<feature type="region of interest" description="Disordered" evidence="5">
    <location>
        <begin position="1147"/>
        <end position="1194"/>
    </location>
</feature>
<evidence type="ECO:0000256" key="3">
    <source>
        <dbReference type="ARBA" id="ARBA00022833"/>
    </source>
</evidence>
<evidence type="ECO:0000256" key="4">
    <source>
        <dbReference type="PROSITE-ProRule" id="PRU00175"/>
    </source>
</evidence>
<dbReference type="SUPFAM" id="SSF101908">
    <property type="entry name" value="Putative isomerase YbhE"/>
    <property type="match status" value="1"/>
</dbReference>
<dbReference type="PANTHER" id="PTHR24103">
    <property type="entry name" value="E3 UBIQUITIN-PROTEIN LIGASE TRIM"/>
    <property type="match status" value="1"/>
</dbReference>
<reference evidence="7" key="1">
    <citation type="submission" date="2021-02" db="EMBL/GenBank/DDBJ databases">
        <authorList>
            <person name="Nowell W R."/>
        </authorList>
    </citation>
    <scope>NUCLEOTIDE SEQUENCE</scope>
</reference>
<organism evidence="7 8">
    <name type="scientific">Adineta ricciae</name>
    <name type="common">Rotifer</name>
    <dbReference type="NCBI Taxonomy" id="249248"/>
    <lineage>
        <taxon>Eukaryota</taxon>
        <taxon>Metazoa</taxon>
        <taxon>Spiralia</taxon>
        <taxon>Gnathifera</taxon>
        <taxon>Rotifera</taxon>
        <taxon>Eurotatoria</taxon>
        <taxon>Bdelloidea</taxon>
        <taxon>Adinetida</taxon>
        <taxon>Adinetidae</taxon>
        <taxon>Adineta</taxon>
    </lineage>
</organism>
<accession>A0A814M7I2</accession>
<dbReference type="SUPFAM" id="SSF57850">
    <property type="entry name" value="RING/U-box"/>
    <property type="match status" value="2"/>
</dbReference>
<evidence type="ECO:0000256" key="2">
    <source>
        <dbReference type="ARBA" id="ARBA00022771"/>
    </source>
</evidence>
<evidence type="ECO:0000256" key="5">
    <source>
        <dbReference type="SAM" id="MobiDB-lite"/>
    </source>
</evidence>
<feature type="compositionally biased region" description="Polar residues" evidence="5">
    <location>
        <begin position="1178"/>
        <end position="1194"/>
    </location>
</feature>
<keyword evidence="1" id="KW-0479">Metal-binding</keyword>
<evidence type="ECO:0000313" key="7">
    <source>
        <dbReference type="EMBL" id="CAF1074775.1"/>
    </source>
</evidence>
<evidence type="ECO:0000259" key="6">
    <source>
        <dbReference type="PROSITE" id="PS50089"/>
    </source>
</evidence>
<gene>
    <name evidence="7" type="ORF">XAT740_LOCUS17007</name>
</gene>
<feature type="region of interest" description="Disordered" evidence="5">
    <location>
        <begin position="106"/>
        <end position="218"/>
    </location>
</feature>
<dbReference type="PROSITE" id="PS50089">
    <property type="entry name" value="ZF_RING_2"/>
    <property type="match status" value="1"/>
</dbReference>
<dbReference type="SMART" id="SM00184">
    <property type="entry name" value="RING"/>
    <property type="match status" value="3"/>
</dbReference>
<feature type="domain" description="RING-type" evidence="6">
    <location>
        <begin position="7"/>
        <end position="49"/>
    </location>
</feature>
<feature type="compositionally biased region" description="Acidic residues" evidence="5">
    <location>
        <begin position="1150"/>
        <end position="1169"/>
    </location>
</feature>
<proteinExistence type="predicted"/>
<dbReference type="Proteomes" id="UP000663828">
    <property type="component" value="Unassembled WGS sequence"/>
</dbReference>
<keyword evidence="2 4" id="KW-0863">Zinc-finger</keyword>
<evidence type="ECO:0000313" key="8">
    <source>
        <dbReference type="Proteomes" id="UP000663828"/>
    </source>
</evidence>
<dbReference type="InterPro" id="IPR050143">
    <property type="entry name" value="TRIM/RBCC"/>
</dbReference>
<dbReference type="PROSITE" id="PS00518">
    <property type="entry name" value="ZF_RING_1"/>
    <property type="match status" value="1"/>
</dbReference>
<keyword evidence="3" id="KW-0862">Zinc</keyword>
<dbReference type="InterPro" id="IPR013083">
    <property type="entry name" value="Znf_RING/FYVE/PHD"/>
</dbReference>
<feature type="compositionally biased region" description="Pro residues" evidence="5">
    <location>
        <begin position="112"/>
        <end position="145"/>
    </location>
</feature>
<dbReference type="InterPro" id="IPR001841">
    <property type="entry name" value="Znf_RING"/>
</dbReference>